<accession>A0ABN7C1H9</accession>
<dbReference type="PIRSF" id="PIRSF000699">
    <property type="entry name" value="PTS_IILac_III"/>
    <property type="match status" value="1"/>
</dbReference>
<name>A0ABN7C1H9_9GAMM</name>
<keyword evidence="1" id="KW-0813">Transport</keyword>
<keyword evidence="6" id="KW-1185">Reference proteome</keyword>
<evidence type="ECO:0000256" key="2">
    <source>
        <dbReference type="ARBA" id="ARBA00022597"/>
    </source>
</evidence>
<proteinExistence type="predicted"/>
<keyword evidence="3" id="KW-0808">Transferase</keyword>
<sequence length="124" mass="14262">MNYLISSGSLKMNREDNILTPVALEIILNAGNAREKSEEAIKYAHIGDFKNAYLYLEKAKKMMLSAHHAQTEIIQKETQGESFSLDLLFIHAQDTLMTIRSELNLRKEIIGLYEFIHNINHKTQ</sequence>
<evidence type="ECO:0000256" key="4">
    <source>
        <dbReference type="ARBA" id="ARBA00022683"/>
    </source>
</evidence>
<keyword evidence="4" id="KW-0598">Phosphotransferase system</keyword>
<protein>
    <submittedName>
        <fullName evidence="5">PTS lactose/cellobiose transporter subunit IIA</fullName>
    </submittedName>
</protein>
<keyword evidence="2" id="KW-0762">Sugar transport</keyword>
<dbReference type="PANTHER" id="PTHR34382">
    <property type="entry name" value="PTS SYSTEM N,N'-DIACETYLCHITOBIOSE-SPECIFIC EIIA COMPONENT"/>
    <property type="match status" value="1"/>
</dbReference>
<dbReference type="EMBL" id="AP028978">
    <property type="protein sequence ID" value="BET95704.1"/>
    <property type="molecule type" value="Genomic_DNA"/>
</dbReference>
<evidence type="ECO:0000256" key="1">
    <source>
        <dbReference type="ARBA" id="ARBA00022448"/>
    </source>
</evidence>
<evidence type="ECO:0000313" key="5">
    <source>
        <dbReference type="EMBL" id="BET95704.1"/>
    </source>
</evidence>
<dbReference type="InterPro" id="IPR003188">
    <property type="entry name" value="PTS_IIA_lac/cel"/>
</dbReference>
<evidence type="ECO:0000313" key="6">
    <source>
        <dbReference type="Proteomes" id="UP001529514"/>
    </source>
</evidence>
<organism evidence="5 6">
    <name type="scientific">Xenorhabdus taiwanensis</name>
    <dbReference type="NCBI Taxonomy" id="3085177"/>
    <lineage>
        <taxon>Bacteria</taxon>
        <taxon>Pseudomonadati</taxon>
        <taxon>Pseudomonadota</taxon>
        <taxon>Gammaproteobacteria</taxon>
        <taxon>Enterobacterales</taxon>
        <taxon>Morganellaceae</taxon>
        <taxon>Xenorhabdus</taxon>
    </lineage>
</organism>
<dbReference type="Gene3D" id="1.20.58.80">
    <property type="entry name" value="Phosphotransferase system, lactose/cellobiose-type IIA subunit"/>
    <property type="match status" value="1"/>
</dbReference>
<dbReference type="PANTHER" id="PTHR34382:SF7">
    <property type="entry name" value="PTS SYSTEM N,N'-DIACETYLCHITOBIOSE-SPECIFIC EIIA COMPONENT"/>
    <property type="match status" value="1"/>
</dbReference>
<evidence type="ECO:0000256" key="3">
    <source>
        <dbReference type="ARBA" id="ARBA00022679"/>
    </source>
</evidence>
<dbReference type="Pfam" id="PF02255">
    <property type="entry name" value="PTS_IIA"/>
    <property type="match status" value="1"/>
</dbReference>
<dbReference type="SUPFAM" id="SSF46973">
    <property type="entry name" value="Enzyme IIa from lactose specific PTS, IIa-lac"/>
    <property type="match status" value="1"/>
</dbReference>
<gene>
    <name evidence="5" type="ORF">TCT1_06250</name>
</gene>
<dbReference type="Proteomes" id="UP001529514">
    <property type="component" value="Chromosome"/>
</dbReference>
<reference evidence="5 6" key="1">
    <citation type="submission" date="2023-10" db="EMBL/GenBank/DDBJ databases">
        <title>Xenorhabdus taiwanensis sp. nov., a symbiotic bacterium associated with the entomopathogenic nematode Steinernema taiwanensis.</title>
        <authorList>
            <person name="Tseng C.T."/>
            <person name="Shu H.Y."/>
            <person name="Chen M.H."/>
            <person name="Fang Y.J."/>
            <person name="Wu T.L."/>
            <person name="Lin Y.C."/>
            <person name="Huang C.J."/>
        </authorList>
    </citation>
    <scope>NUCLEOTIDE SEQUENCE [LARGE SCALE GENOMIC DNA]</scope>
    <source>
        <strain evidence="5 6">TCT-1</strain>
    </source>
</reference>
<dbReference type="InterPro" id="IPR036542">
    <property type="entry name" value="PTS_IIA_lac/cel_sf"/>
</dbReference>